<dbReference type="AlphaFoldDB" id="A0A9W4R260"/>
<proteinExistence type="predicted"/>
<accession>A0A9W4R260</accession>
<organism evidence="1 2">
    <name type="scientific">Pseudoalteromonas holothuriae</name>
    <dbReference type="NCBI Taxonomy" id="2963714"/>
    <lineage>
        <taxon>Bacteria</taxon>
        <taxon>Pseudomonadati</taxon>
        <taxon>Pseudomonadota</taxon>
        <taxon>Gammaproteobacteria</taxon>
        <taxon>Alteromonadales</taxon>
        <taxon>Pseudoalteromonadaceae</taxon>
        <taxon>Pseudoalteromonas</taxon>
    </lineage>
</organism>
<comment type="caution">
    <text evidence="1">The sequence shown here is derived from an EMBL/GenBank/DDBJ whole genome shotgun (WGS) entry which is preliminary data.</text>
</comment>
<evidence type="ECO:0000313" key="2">
    <source>
        <dbReference type="Proteomes" id="UP001152467"/>
    </source>
</evidence>
<sequence>MGPVGGLLTDISATSVAAKLDILLVRHRAKNQGESSLHKLAQQHEMNHLAIAVR</sequence>
<dbReference type="EMBL" id="CAMAPC010000014">
    <property type="protein sequence ID" value="CAH9063049.1"/>
    <property type="molecule type" value="Genomic_DNA"/>
</dbReference>
<reference evidence="1" key="1">
    <citation type="submission" date="2022-07" db="EMBL/GenBank/DDBJ databases">
        <authorList>
            <person name="Criscuolo A."/>
        </authorList>
    </citation>
    <scope>NUCLEOTIDE SEQUENCE</scope>
    <source>
        <strain evidence="1">CIP111854</strain>
    </source>
</reference>
<gene>
    <name evidence="1" type="ORF">PSECIP111854_03147</name>
</gene>
<dbReference type="Proteomes" id="UP001152467">
    <property type="component" value="Unassembled WGS sequence"/>
</dbReference>
<protein>
    <submittedName>
        <fullName evidence="1">Uncharacterized protein</fullName>
    </submittedName>
</protein>
<evidence type="ECO:0000313" key="1">
    <source>
        <dbReference type="EMBL" id="CAH9063049.1"/>
    </source>
</evidence>
<name>A0A9W4R260_9GAMM</name>
<keyword evidence="2" id="KW-1185">Reference proteome</keyword>